<organism evidence="2 3">
    <name type="scientific">Skeletonema marinoi</name>
    <dbReference type="NCBI Taxonomy" id="267567"/>
    <lineage>
        <taxon>Eukaryota</taxon>
        <taxon>Sar</taxon>
        <taxon>Stramenopiles</taxon>
        <taxon>Ochrophyta</taxon>
        <taxon>Bacillariophyta</taxon>
        <taxon>Coscinodiscophyceae</taxon>
        <taxon>Thalassiosirophycidae</taxon>
        <taxon>Thalassiosirales</taxon>
        <taxon>Skeletonemataceae</taxon>
        <taxon>Skeletonema</taxon>
        <taxon>Skeletonema marinoi-dohrnii complex</taxon>
    </lineage>
</organism>
<proteinExistence type="predicted"/>
<dbReference type="InterPro" id="IPR032675">
    <property type="entry name" value="LRR_dom_sf"/>
</dbReference>
<feature type="compositionally biased region" description="Polar residues" evidence="1">
    <location>
        <begin position="1"/>
        <end position="19"/>
    </location>
</feature>
<evidence type="ECO:0000256" key="1">
    <source>
        <dbReference type="SAM" id="MobiDB-lite"/>
    </source>
</evidence>
<dbReference type="Proteomes" id="UP001224775">
    <property type="component" value="Unassembled WGS sequence"/>
</dbReference>
<comment type="caution">
    <text evidence="2">The sequence shown here is derived from an EMBL/GenBank/DDBJ whole genome shotgun (WGS) entry which is preliminary data.</text>
</comment>
<dbReference type="AlphaFoldDB" id="A0AAD8XW10"/>
<evidence type="ECO:0000313" key="3">
    <source>
        <dbReference type="Proteomes" id="UP001224775"/>
    </source>
</evidence>
<dbReference type="EMBL" id="JATAAI010000038">
    <property type="protein sequence ID" value="KAK1734527.1"/>
    <property type="molecule type" value="Genomic_DNA"/>
</dbReference>
<accession>A0AAD8XW10</accession>
<gene>
    <name evidence="2" type="ORF">QTG54_014775</name>
</gene>
<feature type="region of interest" description="Disordered" evidence="1">
    <location>
        <begin position="1"/>
        <end position="26"/>
    </location>
</feature>
<dbReference type="Gene3D" id="3.80.10.10">
    <property type="entry name" value="Ribonuclease Inhibitor"/>
    <property type="match status" value="1"/>
</dbReference>
<dbReference type="SUPFAM" id="SSF52047">
    <property type="entry name" value="RNI-like"/>
    <property type="match status" value="1"/>
</dbReference>
<sequence length="512" mass="57910">MPPRRQNNQKLEEGQNSNEAAGDDDNLTTSAIERLGTDEIAFIFGFLPPEDIMSARLNKKMRDAAKTTIVPMTQFLVNSVDKYNAIDVMTIALPNLQQIEIGYLGSGHKYIDGYDPDERMAAETINFISHDIEIICNFEMLRSLVVNFAPLNGRYPLLFNFPLLNKLSITTNWKLKWDLEVLAGLPVLKELYLNDNKQLTGNINSLKVLRDTLAKVEIIDCMKVEGSFMDLADFPHLNELNLCHTAVIGDVREIGAHDFPVLKSLSLPKDVYGGNGQEFLSVSDAHDTISFLYSFRKQRPPLLKYWSGKLSVDSFDWYDADRRAVYNPAPMYVVFVEAGSRVGYRWETAHDVPMACEVNWLDPEPDRYSSDYEMYIEELQEINGQVDIYRGYHQPPTRDESLNFISSPSDNYDDVVQKVLDMGGILEGNVMMMPGGQTMAIPDTVQSDTGMPQVLVRWGVLASFLVEQLPEDVVGMLEKILQDISSSDDNSQHVSMIDSSRNANYVMHHLIH</sequence>
<reference evidence="2" key="1">
    <citation type="submission" date="2023-06" db="EMBL/GenBank/DDBJ databases">
        <title>Survivors Of The Sea: Transcriptome response of Skeletonema marinoi to long-term dormancy.</title>
        <authorList>
            <person name="Pinder M.I.M."/>
            <person name="Kourtchenko O."/>
            <person name="Robertson E.K."/>
            <person name="Larsson T."/>
            <person name="Maumus F."/>
            <person name="Osuna-Cruz C.M."/>
            <person name="Vancaester E."/>
            <person name="Stenow R."/>
            <person name="Vandepoele K."/>
            <person name="Ploug H."/>
            <person name="Bruchert V."/>
            <person name="Godhe A."/>
            <person name="Topel M."/>
        </authorList>
    </citation>
    <scope>NUCLEOTIDE SEQUENCE</scope>
    <source>
        <strain evidence="2">R05AC</strain>
    </source>
</reference>
<evidence type="ECO:0000313" key="2">
    <source>
        <dbReference type="EMBL" id="KAK1734527.1"/>
    </source>
</evidence>
<keyword evidence="3" id="KW-1185">Reference proteome</keyword>
<name>A0AAD8XW10_9STRA</name>
<protein>
    <submittedName>
        <fullName evidence="2">Uncharacterized protein</fullName>
    </submittedName>
</protein>